<dbReference type="SUPFAM" id="SSF53850">
    <property type="entry name" value="Periplasmic binding protein-like II"/>
    <property type="match status" value="1"/>
</dbReference>
<evidence type="ECO:0000256" key="1">
    <source>
        <dbReference type="SAM" id="Phobius"/>
    </source>
</evidence>
<sequence>MTSTKLPIWLRFFLLVGVAVFAAGAGLLAYRYYTRPATLTVAVGSTDGEAAKAMSAIASELVSTNAPVRLKVIDSGTALEAANAFSSGKVDLAVVRGDVGDLSQAQAVVVVSHVVVLIIAPPGSSIDSIDGLKGHTVGVVGGAANAKIVDVLTREYDLASAKVAFTNLALTDVRQAILSKQVGALLVAIPLAEKYLALVRGFFQLDHKKAPVLIPIESAGAIAENERAFESFDVPKGTLRGAPPVPEDDLTTLRTSLYLVAHKKLGTDLVTRLTQAIMSVRRDLLREQPIFAQITAPSTDQDAYLPLHPGAAAVYNSTTQSFMDEYGNWIYLTPMVLGGAATMLAAAWKFLGIGNRATEGPLDSLYALARRIRKVEAEAELSDIEEEIDGILKAERAKSAAGDESAVDDATLNVAAHRLESLIHDRRTLIAKGPAVASAAYATHRGTAIAGTTE</sequence>
<evidence type="ECO:0000313" key="3">
    <source>
        <dbReference type="Proteomes" id="UP000183208"/>
    </source>
</evidence>
<proteinExistence type="predicted"/>
<dbReference type="OrthoDB" id="252197at2"/>
<accession>A0A1M7DW35</accession>
<keyword evidence="1" id="KW-1133">Transmembrane helix</keyword>
<feature type="transmembrane region" description="Helical" evidence="1">
    <location>
        <begin position="12"/>
        <end position="33"/>
    </location>
</feature>
<dbReference type="Gene3D" id="3.40.190.10">
    <property type="entry name" value="Periplasmic binding protein-like II"/>
    <property type="match status" value="2"/>
</dbReference>
<reference evidence="2 3" key="1">
    <citation type="submission" date="2016-10" db="EMBL/GenBank/DDBJ databases">
        <authorList>
            <person name="de Groot N.N."/>
        </authorList>
    </citation>
    <scope>NUCLEOTIDE SEQUENCE [LARGE SCALE GENOMIC DNA]</scope>
    <source>
        <strain evidence="2 3">GAS522</strain>
    </source>
</reference>
<dbReference type="PANTHER" id="PTHR42941">
    <property type="entry name" value="SLL1037 PROTEIN"/>
    <property type="match status" value="1"/>
</dbReference>
<organism evidence="2 3">
    <name type="scientific">Bradyrhizobium lablabi</name>
    <dbReference type="NCBI Taxonomy" id="722472"/>
    <lineage>
        <taxon>Bacteria</taxon>
        <taxon>Pseudomonadati</taxon>
        <taxon>Pseudomonadota</taxon>
        <taxon>Alphaproteobacteria</taxon>
        <taxon>Hyphomicrobiales</taxon>
        <taxon>Nitrobacteraceae</taxon>
        <taxon>Bradyrhizobium</taxon>
    </lineage>
</organism>
<keyword evidence="1" id="KW-0472">Membrane</keyword>
<dbReference type="InterPro" id="IPR011852">
    <property type="entry name" value="TRAP_TAXI"/>
</dbReference>
<protein>
    <submittedName>
        <fullName evidence="2">TRAP-type uncharacterized transport system, substrate-binding protein</fullName>
    </submittedName>
</protein>
<keyword evidence="1" id="KW-0812">Transmembrane</keyword>
<evidence type="ECO:0000313" key="2">
    <source>
        <dbReference type="EMBL" id="SED87457.1"/>
    </source>
</evidence>
<dbReference type="PANTHER" id="PTHR42941:SF1">
    <property type="entry name" value="SLL1037 PROTEIN"/>
    <property type="match status" value="1"/>
</dbReference>
<dbReference type="Proteomes" id="UP000183208">
    <property type="component" value="Unassembled WGS sequence"/>
</dbReference>
<dbReference type="AlphaFoldDB" id="A0A1M7DW35"/>
<dbReference type="RefSeq" id="WP_074825636.1">
    <property type="nucleotide sequence ID" value="NZ_FNTI01000001.1"/>
</dbReference>
<gene>
    <name evidence="2" type="ORF">SAMN05444171_5486</name>
</gene>
<dbReference type="EMBL" id="FNTI01000001">
    <property type="protein sequence ID" value="SED87457.1"/>
    <property type="molecule type" value="Genomic_DNA"/>
</dbReference>
<dbReference type="Pfam" id="PF16868">
    <property type="entry name" value="NMT1_3"/>
    <property type="match status" value="1"/>
</dbReference>
<name>A0A1M7DW35_9BRAD</name>